<dbReference type="RefSeq" id="WP_271171935.1">
    <property type="nucleotide sequence ID" value="NZ_BSEJ01000001.1"/>
</dbReference>
<dbReference type="SMART" id="SM00382">
    <property type="entry name" value="AAA"/>
    <property type="match status" value="1"/>
</dbReference>
<evidence type="ECO:0000256" key="1">
    <source>
        <dbReference type="ARBA" id="ARBA00022448"/>
    </source>
</evidence>
<comment type="caution">
    <text evidence="5">The sequence shown here is derived from an EMBL/GenBank/DDBJ whole genome shotgun (WGS) entry which is preliminary data.</text>
</comment>
<sequence>MGESVRMRRGAHTVPVDTGALRLSPPVLRADVRVDRSRALALNARIELHHGEIVAVMGPRGSGASTLLAALAGTIRLSDGSIELDAGIRIDRRRHLRPARRGIALVAGAPDLPEHLRLRDIVADGLRHRGVPRGLARQEADEWLWHVGLPGAGDHHPRELSPGGRVRVAVARALAAAPRVLLLDDPLARLDAREADDVRQMLREQLAATLTTALVVTRDLVDAVALAQRMVVLERGRVTQSDRIPAVLAAPATAYIAEIAGLNRLEGVFADGHWTQRESGPGPFLASSHRTHVAEGAPAAAIFPMRSVRVEHTAESTWTGAVRVAGDSPASPGRWLSRVARIEPLPAGGRVRTSAPEIAVDLTSARLAELRLQRDDPIWLSVDPSDVRVRPA</sequence>
<proteinExistence type="predicted"/>
<evidence type="ECO:0000313" key="5">
    <source>
        <dbReference type="EMBL" id="GLJ60212.1"/>
    </source>
</evidence>
<dbReference type="AlphaFoldDB" id="A0A9W6H0E4"/>
<keyword evidence="6" id="KW-1185">Reference proteome</keyword>
<dbReference type="Pfam" id="PF00005">
    <property type="entry name" value="ABC_tran"/>
    <property type="match status" value="1"/>
</dbReference>
<evidence type="ECO:0000256" key="3">
    <source>
        <dbReference type="ARBA" id="ARBA00022840"/>
    </source>
</evidence>
<protein>
    <recommendedName>
        <fullName evidence="4">ABC transporter domain-containing protein</fullName>
    </recommendedName>
</protein>
<dbReference type="PROSITE" id="PS50893">
    <property type="entry name" value="ABC_TRANSPORTER_2"/>
    <property type="match status" value="1"/>
</dbReference>
<evidence type="ECO:0000256" key="2">
    <source>
        <dbReference type="ARBA" id="ARBA00022741"/>
    </source>
</evidence>
<evidence type="ECO:0000259" key="4">
    <source>
        <dbReference type="PROSITE" id="PS50893"/>
    </source>
</evidence>
<dbReference type="PANTHER" id="PTHR42781:SF4">
    <property type="entry name" value="SPERMIDINE_PUTRESCINE IMPORT ATP-BINDING PROTEIN POTA"/>
    <property type="match status" value="1"/>
</dbReference>
<dbReference type="InterPro" id="IPR003439">
    <property type="entry name" value="ABC_transporter-like_ATP-bd"/>
</dbReference>
<dbReference type="GO" id="GO:0005524">
    <property type="term" value="F:ATP binding"/>
    <property type="evidence" value="ECO:0007669"/>
    <property type="project" value="UniProtKB-KW"/>
</dbReference>
<dbReference type="Proteomes" id="UP001142462">
    <property type="component" value="Unassembled WGS sequence"/>
</dbReference>
<evidence type="ECO:0000313" key="6">
    <source>
        <dbReference type="Proteomes" id="UP001142462"/>
    </source>
</evidence>
<dbReference type="InterPro" id="IPR003593">
    <property type="entry name" value="AAA+_ATPase"/>
</dbReference>
<dbReference type="PANTHER" id="PTHR42781">
    <property type="entry name" value="SPERMIDINE/PUTRESCINE IMPORT ATP-BINDING PROTEIN POTA"/>
    <property type="match status" value="1"/>
</dbReference>
<dbReference type="SUPFAM" id="SSF52540">
    <property type="entry name" value="P-loop containing nucleoside triphosphate hydrolases"/>
    <property type="match status" value="1"/>
</dbReference>
<name>A0A9W6H0E4_9MICO</name>
<dbReference type="InterPro" id="IPR050093">
    <property type="entry name" value="ABC_SmlMolc_Importer"/>
</dbReference>
<keyword evidence="2" id="KW-0547">Nucleotide-binding</keyword>
<dbReference type="GO" id="GO:0016887">
    <property type="term" value="F:ATP hydrolysis activity"/>
    <property type="evidence" value="ECO:0007669"/>
    <property type="project" value="InterPro"/>
</dbReference>
<reference evidence="5" key="1">
    <citation type="journal article" date="2014" name="Int. J. Syst. Evol. Microbiol.">
        <title>Complete genome sequence of Corynebacterium casei LMG S-19264T (=DSM 44701T), isolated from a smear-ripened cheese.</title>
        <authorList>
            <consortium name="US DOE Joint Genome Institute (JGI-PGF)"/>
            <person name="Walter F."/>
            <person name="Albersmeier A."/>
            <person name="Kalinowski J."/>
            <person name="Ruckert C."/>
        </authorList>
    </citation>
    <scope>NUCLEOTIDE SEQUENCE</scope>
    <source>
        <strain evidence="5">VKM Ac-1020</strain>
    </source>
</reference>
<dbReference type="Gene3D" id="3.40.50.300">
    <property type="entry name" value="P-loop containing nucleotide triphosphate hydrolases"/>
    <property type="match status" value="1"/>
</dbReference>
<keyword evidence="3" id="KW-0067">ATP-binding</keyword>
<keyword evidence="1" id="KW-0813">Transport</keyword>
<gene>
    <name evidence="5" type="ORF">GCM10017576_03410</name>
</gene>
<feature type="domain" description="ABC transporter" evidence="4">
    <location>
        <begin position="21"/>
        <end position="260"/>
    </location>
</feature>
<reference evidence="5" key="2">
    <citation type="submission" date="2023-01" db="EMBL/GenBank/DDBJ databases">
        <authorList>
            <person name="Sun Q."/>
            <person name="Evtushenko L."/>
        </authorList>
    </citation>
    <scope>NUCLEOTIDE SEQUENCE</scope>
    <source>
        <strain evidence="5">VKM Ac-1020</strain>
    </source>
</reference>
<accession>A0A9W6H0E4</accession>
<dbReference type="InterPro" id="IPR027417">
    <property type="entry name" value="P-loop_NTPase"/>
</dbReference>
<organism evidence="5 6">
    <name type="scientific">Microbacterium barkeri</name>
    <dbReference type="NCBI Taxonomy" id="33917"/>
    <lineage>
        <taxon>Bacteria</taxon>
        <taxon>Bacillati</taxon>
        <taxon>Actinomycetota</taxon>
        <taxon>Actinomycetes</taxon>
        <taxon>Micrococcales</taxon>
        <taxon>Microbacteriaceae</taxon>
        <taxon>Microbacterium</taxon>
    </lineage>
</organism>
<dbReference type="EMBL" id="BSEJ01000001">
    <property type="protein sequence ID" value="GLJ60212.1"/>
    <property type="molecule type" value="Genomic_DNA"/>
</dbReference>